<gene>
    <name evidence="1" type="ORF">B9Q04_09525</name>
</gene>
<proteinExistence type="predicted"/>
<dbReference type="Proteomes" id="UP000242015">
    <property type="component" value="Unassembled WGS sequence"/>
</dbReference>
<comment type="caution">
    <text evidence="1">The sequence shown here is derived from an EMBL/GenBank/DDBJ whole genome shotgun (WGS) entry which is preliminary data.</text>
</comment>
<evidence type="ECO:0000313" key="1">
    <source>
        <dbReference type="EMBL" id="PSO07696.1"/>
    </source>
</evidence>
<sequence length="61" mass="7282">MQLKVNFEYGNAGLVWNILRELMPCLKRLFPHEYMQVMAITAIRVIHHTSIRLIKSVWEEL</sequence>
<accession>A0A2R6CAA6</accession>
<name>A0A2R6CAA6_9ARCH</name>
<dbReference type="EMBL" id="NEXF01000203">
    <property type="protein sequence ID" value="PSO07696.1"/>
    <property type="molecule type" value="Genomic_DNA"/>
</dbReference>
<organism evidence="1 2">
    <name type="scientific">Candidatus Marsarchaeota G2 archaeon BE_D</name>
    <dbReference type="NCBI Taxonomy" id="1978158"/>
    <lineage>
        <taxon>Archaea</taxon>
        <taxon>Candidatus Marsarchaeota</taxon>
        <taxon>Candidatus Marsarchaeota group 2</taxon>
    </lineage>
</organism>
<reference evidence="1 2" key="1">
    <citation type="submission" date="2017-04" db="EMBL/GenBank/DDBJ databases">
        <title>Novel microbial lineages endemic to geothermal iron-oxide mats fill important gaps in the evolutionary history of Archaea.</title>
        <authorList>
            <person name="Jay Z.J."/>
            <person name="Beam J.P."/>
            <person name="Dlakic M."/>
            <person name="Rusch D.B."/>
            <person name="Kozubal M.A."/>
            <person name="Inskeep W.P."/>
        </authorList>
    </citation>
    <scope>NUCLEOTIDE SEQUENCE [LARGE SCALE GENOMIC DNA]</scope>
    <source>
        <strain evidence="1">BE_D</strain>
    </source>
</reference>
<feature type="non-terminal residue" evidence="1">
    <location>
        <position position="61"/>
    </location>
</feature>
<protein>
    <submittedName>
        <fullName evidence="1">Uncharacterized protein</fullName>
    </submittedName>
</protein>
<evidence type="ECO:0000313" key="2">
    <source>
        <dbReference type="Proteomes" id="UP000242015"/>
    </source>
</evidence>
<dbReference type="AlphaFoldDB" id="A0A2R6CAA6"/>